<dbReference type="OrthoDB" id="20273at2759"/>
<evidence type="ECO:0000256" key="1">
    <source>
        <dbReference type="SAM" id="MobiDB-lite"/>
    </source>
</evidence>
<protein>
    <submittedName>
        <fullName evidence="2">Uncharacterized protein</fullName>
    </submittedName>
</protein>
<dbReference type="EMBL" id="KN716342">
    <property type="protein sequence ID" value="KJH46634.1"/>
    <property type="molecule type" value="Genomic_DNA"/>
</dbReference>
<keyword evidence="3" id="KW-1185">Reference proteome</keyword>
<reference evidence="3" key="2">
    <citation type="journal article" date="2016" name="Sci. Rep.">
        <title>Dictyocaulus viviparus genome, variome and transcriptome elucidate lungworm biology and support future intervention.</title>
        <authorList>
            <person name="McNulty S.N."/>
            <person name="Strube C."/>
            <person name="Rosa B.A."/>
            <person name="Martin J.C."/>
            <person name="Tyagi R."/>
            <person name="Choi Y.J."/>
            <person name="Wang Q."/>
            <person name="Hallsworth Pepin K."/>
            <person name="Zhang X."/>
            <person name="Ozersky P."/>
            <person name="Wilson R.K."/>
            <person name="Sternberg P.W."/>
            <person name="Gasser R.B."/>
            <person name="Mitreva M."/>
        </authorList>
    </citation>
    <scope>NUCLEOTIDE SEQUENCE [LARGE SCALE GENOMIC DNA]</scope>
    <source>
        <strain evidence="3">HannoverDv2000</strain>
    </source>
</reference>
<reference evidence="2 3" key="1">
    <citation type="submission" date="2013-11" db="EMBL/GenBank/DDBJ databases">
        <title>Draft genome of the bovine lungworm Dictyocaulus viviparus.</title>
        <authorList>
            <person name="Mitreva M."/>
        </authorList>
    </citation>
    <scope>NUCLEOTIDE SEQUENCE [LARGE SCALE GENOMIC DNA]</scope>
    <source>
        <strain evidence="2 3">HannoverDv2000</strain>
    </source>
</reference>
<dbReference type="Proteomes" id="UP000053766">
    <property type="component" value="Unassembled WGS sequence"/>
</dbReference>
<name>A0A0D8XS96_DICVI</name>
<proteinExistence type="predicted"/>
<organism evidence="2 3">
    <name type="scientific">Dictyocaulus viviparus</name>
    <name type="common">Bovine lungworm</name>
    <dbReference type="NCBI Taxonomy" id="29172"/>
    <lineage>
        <taxon>Eukaryota</taxon>
        <taxon>Metazoa</taxon>
        <taxon>Ecdysozoa</taxon>
        <taxon>Nematoda</taxon>
        <taxon>Chromadorea</taxon>
        <taxon>Rhabditida</taxon>
        <taxon>Rhabditina</taxon>
        <taxon>Rhabditomorpha</taxon>
        <taxon>Strongyloidea</taxon>
        <taxon>Metastrongylidae</taxon>
        <taxon>Dictyocaulus</taxon>
    </lineage>
</organism>
<feature type="region of interest" description="Disordered" evidence="1">
    <location>
        <begin position="103"/>
        <end position="123"/>
    </location>
</feature>
<dbReference type="AlphaFoldDB" id="A0A0D8XS96"/>
<sequence length="177" mass="20358">MGLRVSAIYTWQRDTHPPIGKVRDMGLRVSGKNLRLFYYLGFNTAQIVLCESPKGHFDLLITRKNDADPGNAQSFVYEGEFGLQRDLMRDCIMQTRRIDTNDANIGTTPTFSRSRRPHRRSMSTNISQICRNPSPEPAETLLNTSNYQDIAFDQYLDEVTCLRRPLDALARKHLLHK</sequence>
<gene>
    <name evidence="2" type="ORF">DICVIV_07288</name>
</gene>
<evidence type="ECO:0000313" key="3">
    <source>
        <dbReference type="Proteomes" id="UP000053766"/>
    </source>
</evidence>
<accession>A0A0D8XS96</accession>
<evidence type="ECO:0000313" key="2">
    <source>
        <dbReference type="EMBL" id="KJH46634.1"/>
    </source>
</evidence>